<keyword evidence="3" id="KW-1185">Reference proteome</keyword>
<dbReference type="EMBL" id="JACEIK010005438">
    <property type="protein sequence ID" value="MCE0481511.1"/>
    <property type="molecule type" value="Genomic_DNA"/>
</dbReference>
<feature type="compositionally biased region" description="Polar residues" evidence="1">
    <location>
        <begin position="1"/>
        <end position="16"/>
    </location>
</feature>
<proteinExistence type="predicted"/>
<evidence type="ECO:0000313" key="3">
    <source>
        <dbReference type="Proteomes" id="UP000823775"/>
    </source>
</evidence>
<feature type="region of interest" description="Disordered" evidence="1">
    <location>
        <begin position="1"/>
        <end position="23"/>
    </location>
</feature>
<accession>A0ABS8VL38</accession>
<reference evidence="2 3" key="1">
    <citation type="journal article" date="2021" name="BMC Genomics">
        <title>Datura genome reveals duplications of psychoactive alkaloid biosynthetic genes and high mutation rate following tissue culture.</title>
        <authorList>
            <person name="Rajewski A."/>
            <person name="Carter-House D."/>
            <person name="Stajich J."/>
            <person name="Litt A."/>
        </authorList>
    </citation>
    <scope>NUCLEOTIDE SEQUENCE [LARGE SCALE GENOMIC DNA]</scope>
    <source>
        <strain evidence="2">AR-01</strain>
    </source>
</reference>
<evidence type="ECO:0000256" key="1">
    <source>
        <dbReference type="SAM" id="MobiDB-lite"/>
    </source>
</evidence>
<sequence length="119" mass="13292">MTLSLSSRPTLHSPTAATKRHPSLQRRTNNILHTLCAFLPHRRCPYSPLLYDGSCVSSTSKKKKSGSCHCQLIAPVLLLFESRGIHPWDEVQRVTKIVPIIMSSTCESCYGGIDRVVWS</sequence>
<dbReference type="Proteomes" id="UP000823775">
    <property type="component" value="Unassembled WGS sequence"/>
</dbReference>
<name>A0ABS8VL38_DATST</name>
<protein>
    <submittedName>
        <fullName evidence="2">Uncharacterized protein</fullName>
    </submittedName>
</protein>
<comment type="caution">
    <text evidence="2">The sequence shown here is derived from an EMBL/GenBank/DDBJ whole genome shotgun (WGS) entry which is preliminary data.</text>
</comment>
<gene>
    <name evidence="2" type="ORF">HAX54_039313</name>
</gene>
<evidence type="ECO:0000313" key="2">
    <source>
        <dbReference type="EMBL" id="MCE0481511.1"/>
    </source>
</evidence>
<organism evidence="2 3">
    <name type="scientific">Datura stramonium</name>
    <name type="common">Jimsonweed</name>
    <name type="synonym">Common thornapple</name>
    <dbReference type="NCBI Taxonomy" id="4076"/>
    <lineage>
        <taxon>Eukaryota</taxon>
        <taxon>Viridiplantae</taxon>
        <taxon>Streptophyta</taxon>
        <taxon>Embryophyta</taxon>
        <taxon>Tracheophyta</taxon>
        <taxon>Spermatophyta</taxon>
        <taxon>Magnoliopsida</taxon>
        <taxon>eudicotyledons</taxon>
        <taxon>Gunneridae</taxon>
        <taxon>Pentapetalae</taxon>
        <taxon>asterids</taxon>
        <taxon>lamiids</taxon>
        <taxon>Solanales</taxon>
        <taxon>Solanaceae</taxon>
        <taxon>Solanoideae</taxon>
        <taxon>Datureae</taxon>
        <taxon>Datura</taxon>
    </lineage>
</organism>